<feature type="non-terminal residue" evidence="2">
    <location>
        <position position="1"/>
    </location>
</feature>
<evidence type="ECO:0000256" key="1">
    <source>
        <dbReference type="SAM" id="MobiDB-lite"/>
    </source>
</evidence>
<name>V8PH18_OPHHA</name>
<proteinExistence type="predicted"/>
<accession>V8PH18</accession>
<comment type="caution">
    <text evidence="2">The sequence shown here is derived from an EMBL/GenBank/DDBJ whole genome shotgun (WGS) entry which is preliminary data.</text>
</comment>
<feature type="region of interest" description="Disordered" evidence="1">
    <location>
        <begin position="1"/>
        <end position="41"/>
    </location>
</feature>
<keyword evidence="3" id="KW-1185">Reference proteome</keyword>
<protein>
    <submittedName>
        <fullName evidence="2">Uncharacterized protein</fullName>
    </submittedName>
</protein>
<gene>
    <name evidence="2" type="ORF">L345_00992</name>
</gene>
<dbReference type="EMBL" id="AZIM01000127">
    <property type="protein sequence ID" value="ETE73177.1"/>
    <property type="molecule type" value="Genomic_DNA"/>
</dbReference>
<organism evidence="2 3">
    <name type="scientific">Ophiophagus hannah</name>
    <name type="common">King cobra</name>
    <name type="synonym">Naja hannah</name>
    <dbReference type="NCBI Taxonomy" id="8665"/>
    <lineage>
        <taxon>Eukaryota</taxon>
        <taxon>Metazoa</taxon>
        <taxon>Chordata</taxon>
        <taxon>Craniata</taxon>
        <taxon>Vertebrata</taxon>
        <taxon>Euteleostomi</taxon>
        <taxon>Lepidosauria</taxon>
        <taxon>Squamata</taxon>
        <taxon>Bifurcata</taxon>
        <taxon>Unidentata</taxon>
        <taxon>Episquamata</taxon>
        <taxon>Toxicofera</taxon>
        <taxon>Serpentes</taxon>
        <taxon>Colubroidea</taxon>
        <taxon>Elapidae</taxon>
        <taxon>Elapinae</taxon>
        <taxon>Ophiophagus</taxon>
    </lineage>
</organism>
<reference evidence="2 3" key="1">
    <citation type="journal article" date="2013" name="Proc. Natl. Acad. Sci. U.S.A.">
        <title>The king cobra genome reveals dynamic gene evolution and adaptation in the snake venom system.</title>
        <authorList>
            <person name="Vonk F.J."/>
            <person name="Casewell N.R."/>
            <person name="Henkel C.V."/>
            <person name="Heimberg A.M."/>
            <person name="Jansen H.J."/>
            <person name="McCleary R.J."/>
            <person name="Kerkkamp H.M."/>
            <person name="Vos R.A."/>
            <person name="Guerreiro I."/>
            <person name="Calvete J.J."/>
            <person name="Wuster W."/>
            <person name="Woods A.E."/>
            <person name="Logan J.M."/>
            <person name="Harrison R.A."/>
            <person name="Castoe T.A."/>
            <person name="de Koning A.P."/>
            <person name="Pollock D.D."/>
            <person name="Yandell M."/>
            <person name="Calderon D."/>
            <person name="Renjifo C."/>
            <person name="Currier R.B."/>
            <person name="Salgado D."/>
            <person name="Pla D."/>
            <person name="Sanz L."/>
            <person name="Hyder A.S."/>
            <person name="Ribeiro J.M."/>
            <person name="Arntzen J.W."/>
            <person name="van den Thillart G.E."/>
            <person name="Boetzer M."/>
            <person name="Pirovano W."/>
            <person name="Dirks R.P."/>
            <person name="Spaink H.P."/>
            <person name="Duboule D."/>
            <person name="McGlinn E."/>
            <person name="Kini R.M."/>
            <person name="Richardson M.K."/>
        </authorList>
    </citation>
    <scope>NUCLEOTIDE SEQUENCE</scope>
    <source>
        <tissue evidence="2">Blood</tissue>
    </source>
</reference>
<dbReference type="Proteomes" id="UP000018936">
    <property type="component" value="Unassembled WGS sequence"/>
</dbReference>
<sequence>MCQEGVALPRRQAGPSPSLAQQVGEAKSRTARTGGRQELQDRHGHLLVHLQLWAGSREATQTGSPARGRWWRRECSACSVEDNGSRCRPGPSSSCFHADAPSLIRS</sequence>
<evidence type="ECO:0000313" key="2">
    <source>
        <dbReference type="EMBL" id="ETE73177.1"/>
    </source>
</evidence>
<evidence type="ECO:0000313" key="3">
    <source>
        <dbReference type="Proteomes" id="UP000018936"/>
    </source>
</evidence>
<dbReference type="AlphaFoldDB" id="V8PH18"/>